<sequence>MRMRGAAMPRILVAVGVAATLLVSAGCSFEGVQNISVPGVAGTQDGSYTLTAIMPTAGNVTVNAPVMMNDATVGSIGALKVTTRQGVKNWQAEVTLRLKPGVKVPAGSYARVGYTSVLGSMHVAIVPPEHERGGFLRAGDRLSAQDCPEQPEMTAPESGGIPNVTVAQKISKCTVPSTEQVLSSLSVVLNGGGLSQVGTVVDELNRVLAGRTGELSRLLPRAATMVDLLNDQRADLVTALDGMNRLTGTINAQKPTIEQALTDGPKILRMLNEERPELVNALASVDKLSRTTNSVLRANSDDISTTLTELEKFIEQLVLSGPSFVNSFGYLMTFPFPAGQVPQFVRGDYLNGAIYLDLTLNRLSRGFAKTMVNPESVAGKQAGRARVGGDPFTGPLRDQNDPDQRTAAQKKPGQKKPGQKKPGQKKPGQKKPGQRRSAQASTTGSAAPTGGPR</sequence>
<dbReference type="RefSeq" id="WP_005190049.1">
    <property type="nucleotide sequence ID" value="NZ_BAED01000058.1"/>
</dbReference>
<evidence type="ECO:0000313" key="5">
    <source>
        <dbReference type="EMBL" id="GAB06637.1"/>
    </source>
</evidence>
<evidence type="ECO:0000256" key="2">
    <source>
        <dbReference type="SAM" id="SignalP"/>
    </source>
</evidence>
<proteinExistence type="predicted"/>
<feature type="compositionally biased region" description="Basic residues" evidence="1">
    <location>
        <begin position="412"/>
        <end position="434"/>
    </location>
</feature>
<name>G7GSR2_9ACTN</name>
<feature type="domain" description="Mce/MlaD" evidence="3">
    <location>
        <begin position="47"/>
        <end position="128"/>
    </location>
</feature>
<evidence type="ECO:0000259" key="3">
    <source>
        <dbReference type="Pfam" id="PF02470"/>
    </source>
</evidence>
<gene>
    <name evidence="5" type="primary">mceE</name>
    <name evidence="5" type="ORF">GOAMR_58_00140</name>
</gene>
<keyword evidence="2" id="KW-0732">Signal</keyword>
<feature type="chain" id="PRO_5038441016" evidence="2">
    <location>
        <begin position="26"/>
        <end position="453"/>
    </location>
</feature>
<evidence type="ECO:0000313" key="6">
    <source>
        <dbReference type="Proteomes" id="UP000006023"/>
    </source>
</evidence>
<protein>
    <submittedName>
        <fullName evidence="5">Mce family protein</fullName>
    </submittedName>
</protein>
<keyword evidence="6" id="KW-1185">Reference proteome</keyword>
<dbReference type="PANTHER" id="PTHR33371">
    <property type="entry name" value="INTERMEMBRANE PHOSPHOLIPID TRANSPORT SYSTEM BINDING PROTEIN MLAD-RELATED"/>
    <property type="match status" value="1"/>
</dbReference>
<accession>G7GSR2</accession>
<dbReference type="PANTHER" id="PTHR33371:SF15">
    <property type="entry name" value="LIPOPROTEIN LPRN"/>
    <property type="match status" value="1"/>
</dbReference>
<feature type="compositionally biased region" description="Polar residues" evidence="1">
    <location>
        <begin position="436"/>
        <end position="446"/>
    </location>
</feature>
<dbReference type="InterPro" id="IPR024516">
    <property type="entry name" value="Mce_C"/>
</dbReference>
<reference evidence="5 6" key="1">
    <citation type="submission" date="2011-11" db="EMBL/GenBank/DDBJ databases">
        <title>Whole genome shotgun sequence of Gordonia amarae NBRC 15530.</title>
        <authorList>
            <person name="Takarada H."/>
            <person name="Hosoyama A."/>
            <person name="Tsuchikane K."/>
            <person name="Katsumata H."/>
            <person name="Yamazaki S."/>
            <person name="Fujita N."/>
        </authorList>
    </citation>
    <scope>NUCLEOTIDE SEQUENCE [LARGE SCALE GENOMIC DNA]</scope>
    <source>
        <strain evidence="5 6">NBRC 15530</strain>
    </source>
</reference>
<dbReference type="InterPro" id="IPR003399">
    <property type="entry name" value="Mce/MlaD"/>
</dbReference>
<dbReference type="PROSITE" id="PS51257">
    <property type="entry name" value="PROKAR_LIPOPROTEIN"/>
    <property type="match status" value="1"/>
</dbReference>
<feature type="domain" description="Mammalian cell entry C-terminal" evidence="4">
    <location>
        <begin position="181"/>
        <end position="325"/>
    </location>
</feature>
<dbReference type="OrthoDB" id="9774928at2"/>
<dbReference type="AlphaFoldDB" id="G7GSR2"/>
<comment type="caution">
    <text evidence="5">The sequence shown here is derived from an EMBL/GenBank/DDBJ whole genome shotgun (WGS) entry which is preliminary data.</text>
</comment>
<evidence type="ECO:0000256" key="1">
    <source>
        <dbReference type="SAM" id="MobiDB-lite"/>
    </source>
</evidence>
<dbReference type="Pfam" id="PF11887">
    <property type="entry name" value="Mce4_CUP1"/>
    <property type="match status" value="1"/>
</dbReference>
<organism evidence="5 6">
    <name type="scientific">Gordonia amarae NBRC 15530</name>
    <dbReference type="NCBI Taxonomy" id="1075090"/>
    <lineage>
        <taxon>Bacteria</taxon>
        <taxon>Bacillati</taxon>
        <taxon>Actinomycetota</taxon>
        <taxon>Actinomycetes</taxon>
        <taxon>Mycobacteriales</taxon>
        <taxon>Gordoniaceae</taxon>
        <taxon>Gordonia</taxon>
    </lineage>
</organism>
<dbReference type="Proteomes" id="UP000006023">
    <property type="component" value="Unassembled WGS sequence"/>
</dbReference>
<dbReference type="GO" id="GO:0005576">
    <property type="term" value="C:extracellular region"/>
    <property type="evidence" value="ECO:0007669"/>
    <property type="project" value="TreeGrafter"/>
</dbReference>
<dbReference type="eggNOG" id="COG1463">
    <property type="taxonomic scope" value="Bacteria"/>
</dbReference>
<feature type="region of interest" description="Disordered" evidence="1">
    <location>
        <begin position="378"/>
        <end position="453"/>
    </location>
</feature>
<dbReference type="Pfam" id="PF02470">
    <property type="entry name" value="MlaD"/>
    <property type="match status" value="1"/>
</dbReference>
<feature type="signal peptide" evidence="2">
    <location>
        <begin position="1"/>
        <end position="25"/>
    </location>
</feature>
<dbReference type="STRING" id="1075090.GOAMR_58_00140"/>
<evidence type="ECO:0000259" key="4">
    <source>
        <dbReference type="Pfam" id="PF11887"/>
    </source>
</evidence>
<dbReference type="InterPro" id="IPR052336">
    <property type="entry name" value="MlaD_Phospholipid_Transporter"/>
</dbReference>
<dbReference type="EMBL" id="BAED01000058">
    <property type="protein sequence ID" value="GAB06637.1"/>
    <property type="molecule type" value="Genomic_DNA"/>
</dbReference>